<dbReference type="AlphaFoldDB" id="A0A0R3P7W0"/>
<protein>
    <submittedName>
        <fullName evidence="6">DNA repair protein SWI5 homolog</fullName>
    </submittedName>
</protein>
<evidence type="ECO:0000256" key="3">
    <source>
        <dbReference type="ARBA" id="ARBA00023204"/>
    </source>
</evidence>
<keyword evidence="2" id="KW-0227">DNA damage</keyword>
<dbReference type="KEGG" id="dpo:26533341"/>
<dbReference type="Gene3D" id="1.20.5.170">
    <property type="match status" value="1"/>
</dbReference>
<dbReference type="RefSeq" id="XP_015042972.1">
    <property type="nucleotide sequence ID" value="XM_015187486.2"/>
</dbReference>
<dbReference type="Pfam" id="PF07061">
    <property type="entry name" value="Swi5"/>
    <property type="match status" value="1"/>
</dbReference>
<dbReference type="STRING" id="46245.A0A0R3P7W0"/>
<name>A0A0R3P7W0_DROPS</name>
<keyword evidence="5" id="KW-1185">Reference proteome</keyword>
<dbReference type="InParanoid" id="A0A0R3P7W0"/>
<reference evidence="6" key="1">
    <citation type="submission" date="2025-08" db="UniProtKB">
        <authorList>
            <consortium name="RefSeq"/>
        </authorList>
    </citation>
    <scope>IDENTIFICATION</scope>
    <source>
        <strain evidence="6">MV-25-SWS-2005</strain>
        <tissue evidence="6">Whole body</tissue>
    </source>
</reference>
<dbReference type="Bgee" id="FBgn0272328">
    <property type="expression patterns" value="Expressed in female reproductive system and 2 other cell types or tissues"/>
</dbReference>
<proteinExistence type="inferred from homology"/>
<feature type="compositionally biased region" description="Basic residues" evidence="4">
    <location>
        <begin position="1"/>
        <end position="14"/>
    </location>
</feature>
<keyword evidence="3" id="KW-0234">DNA repair</keyword>
<organism evidence="5 6">
    <name type="scientific">Drosophila pseudoobscura pseudoobscura</name>
    <name type="common">Fruit fly</name>
    <dbReference type="NCBI Taxonomy" id="46245"/>
    <lineage>
        <taxon>Eukaryota</taxon>
        <taxon>Metazoa</taxon>
        <taxon>Ecdysozoa</taxon>
        <taxon>Arthropoda</taxon>
        <taxon>Hexapoda</taxon>
        <taxon>Insecta</taxon>
        <taxon>Pterygota</taxon>
        <taxon>Neoptera</taxon>
        <taxon>Endopterygota</taxon>
        <taxon>Diptera</taxon>
        <taxon>Brachycera</taxon>
        <taxon>Muscomorpha</taxon>
        <taxon>Ephydroidea</taxon>
        <taxon>Drosophilidae</taxon>
        <taxon>Drosophila</taxon>
        <taxon>Sophophora</taxon>
    </lineage>
</organism>
<evidence type="ECO:0000313" key="6">
    <source>
        <dbReference type="RefSeq" id="XP_015042972.1"/>
    </source>
</evidence>
<dbReference type="GO" id="GO:0006281">
    <property type="term" value="P:DNA repair"/>
    <property type="evidence" value="ECO:0007669"/>
    <property type="project" value="UniProtKB-KW"/>
</dbReference>
<dbReference type="ExpressionAtlas" id="A0A0R3P7W0">
    <property type="expression patterns" value="baseline"/>
</dbReference>
<gene>
    <name evidence="6" type="primary">LOC26533341</name>
</gene>
<accession>A0A0R3P7W0</accession>
<evidence type="ECO:0000313" key="5">
    <source>
        <dbReference type="Proteomes" id="UP000001819"/>
    </source>
</evidence>
<comment type="similarity">
    <text evidence="1">Belongs to the SWI5/SAE3 family.</text>
</comment>
<feature type="region of interest" description="Disordered" evidence="4">
    <location>
        <begin position="1"/>
        <end position="20"/>
    </location>
</feature>
<accession>A0A6I8VKR8</accession>
<dbReference type="InterPro" id="IPR010760">
    <property type="entry name" value="DNA-repair_Swi5"/>
</dbReference>
<evidence type="ECO:0000256" key="2">
    <source>
        <dbReference type="ARBA" id="ARBA00022763"/>
    </source>
</evidence>
<sequence length="72" mass="8179">MKSSKGKARRKAKKQINLPDSTKVAQLKHIMKLMHEYNNLKDATQLVIGALAAMKNVSIRSTHEMYDLPNNE</sequence>
<evidence type="ECO:0000256" key="1">
    <source>
        <dbReference type="ARBA" id="ARBA00008060"/>
    </source>
</evidence>
<evidence type="ECO:0000256" key="4">
    <source>
        <dbReference type="SAM" id="MobiDB-lite"/>
    </source>
</evidence>
<dbReference type="Proteomes" id="UP000001819">
    <property type="component" value="Chromosome X"/>
</dbReference>
<dbReference type="GeneID" id="26533341"/>